<keyword evidence="3" id="KW-1185">Reference proteome</keyword>
<evidence type="ECO:0000313" key="3">
    <source>
        <dbReference type="Proteomes" id="UP000009026"/>
    </source>
</evidence>
<dbReference type="InterPro" id="IPR011754">
    <property type="entry name" value="Mxa_paralog_2268"/>
</dbReference>
<keyword evidence="1" id="KW-0175">Coiled coil</keyword>
<dbReference type="EMBL" id="CP012109">
    <property type="protein sequence ID" value="AKQ67728.1"/>
    <property type="molecule type" value="Genomic_DNA"/>
</dbReference>
<dbReference type="STRING" id="1297742.A176_004640"/>
<evidence type="ECO:0000313" key="2">
    <source>
        <dbReference type="EMBL" id="AKQ67728.1"/>
    </source>
</evidence>
<dbReference type="AlphaFoldDB" id="A0A0H4X1I8"/>
<dbReference type="NCBIfam" id="TIGR02268">
    <property type="entry name" value="Myxococcus xanthus paralogous family TIGR02268"/>
    <property type="match status" value="1"/>
</dbReference>
<evidence type="ECO:0008006" key="4">
    <source>
        <dbReference type="Google" id="ProtNLM"/>
    </source>
</evidence>
<organism evidence="2 3">
    <name type="scientific">Pseudomyxococcus hansupus</name>
    <dbReference type="NCBI Taxonomy" id="1297742"/>
    <lineage>
        <taxon>Bacteria</taxon>
        <taxon>Pseudomonadati</taxon>
        <taxon>Myxococcota</taxon>
        <taxon>Myxococcia</taxon>
        <taxon>Myxococcales</taxon>
        <taxon>Cystobacterineae</taxon>
        <taxon>Myxococcaceae</taxon>
        <taxon>Pseudomyxococcus</taxon>
    </lineage>
</organism>
<protein>
    <recommendedName>
        <fullName evidence="4">DUF2381 family protein</fullName>
    </recommendedName>
</protein>
<gene>
    <name evidence="2" type="ORF">A176_004640</name>
</gene>
<dbReference type="PATRIC" id="fig|1297742.4.peg.4685"/>
<evidence type="ECO:0000256" key="1">
    <source>
        <dbReference type="SAM" id="Coils"/>
    </source>
</evidence>
<sequence>MRRIDVQAGTPVAPQEVRISPGLSTTVFFDARIRPEQLVLEGRERFQRFGVTEDHLVLVPSSTFREGERLRLEVRFHDGAVPERAVMVLVVDSARAERQVELYRQTRSAASYQQEVEELRSGVLRLERQVQQLQQQRSRPSECSRESLVADLGDEDSIAFRAWLPRKVSGDFVVLRATFLRLTTRWAALRLSLAATGANRGWTAAGAELTDARGRRLKSLPPWQAGPVDDGKNPIVILLDEPVFPGEGPGRYTLEMWNEGRKQTLKLEGLQPR</sequence>
<dbReference type="Proteomes" id="UP000009026">
    <property type="component" value="Chromosome"/>
</dbReference>
<feature type="coiled-coil region" evidence="1">
    <location>
        <begin position="109"/>
        <end position="136"/>
    </location>
</feature>
<dbReference type="Pfam" id="PF09544">
    <property type="entry name" value="DUF2381"/>
    <property type="match status" value="1"/>
</dbReference>
<name>A0A0H4X1I8_9BACT</name>
<proteinExistence type="predicted"/>
<reference evidence="2 3" key="1">
    <citation type="journal article" date="2016" name="PLoS ONE">
        <title>Complete Genome Sequence and Comparative Genomics of a Novel Myxobacterium Myxococcus hansupus.</title>
        <authorList>
            <person name="Sharma G."/>
            <person name="Narwani T."/>
            <person name="Subramanian S."/>
        </authorList>
    </citation>
    <scope>NUCLEOTIDE SEQUENCE [LARGE SCALE GENOMIC DNA]</scope>
    <source>
        <strain evidence="3">mixupus</strain>
    </source>
</reference>
<accession>A0A0H4X1I8</accession>
<dbReference type="KEGG" id="mym:A176_004640"/>